<name>W9CAE5_SCLBF</name>
<dbReference type="EMBL" id="AYSA01000363">
    <property type="protein sequence ID" value="ESZ92778.1"/>
    <property type="molecule type" value="Genomic_DNA"/>
</dbReference>
<dbReference type="HOGENOM" id="CLU_1556166_0_0_1"/>
<dbReference type="PANTHER" id="PTHR46411">
    <property type="entry name" value="FAMILY ATPASE, PUTATIVE-RELATED"/>
    <property type="match status" value="1"/>
</dbReference>
<gene>
    <name evidence="1" type="ORF">SBOR_6835</name>
</gene>
<dbReference type="PANTHER" id="PTHR46411:SF3">
    <property type="entry name" value="AAA+ ATPASE DOMAIN-CONTAINING PROTEIN"/>
    <property type="match status" value="1"/>
</dbReference>
<comment type="caution">
    <text evidence="1">The sequence shown here is derived from an EMBL/GenBank/DDBJ whole genome shotgun (WGS) entry which is preliminary data.</text>
</comment>
<accession>W9CAE5</accession>
<dbReference type="STRING" id="1432307.W9CAE5"/>
<protein>
    <submittedName>
        <fullName evidence="1">Putative AAA family ATPase</fullName>
    </submittedName>
</protein>
<evidence type="ECO:0000313" key="1">
    <source>
        <dbReference type="EMBL" id="ESZ92778.1"/>
    </source>
</evidence>
<dbReference type="Proteomes" id="UP000019487">
    <property type="component" value="Unassembled WGS sequence"/>
</dbReference>
<evidence type="ECO:0000313" key="2">
    <source>
        <dbReference type="Proteomes" id="UP000019487"/>
    </source>
</evidence>
<dbReference type="AlphaFoldDB" id="W9CAE5"/>
<proteinExistence type="predicted"/>
<reference evidence="1 2" key="1">
    <citation type="journal article" date="2014" name="Genome Announc.">
        <title>Draft genome sequence of Sclerotinia borealis, a psychrophilic plant pathogenic fungus.</title>
        <authorList>
            <person name="Mardanov A.V."/>
            <person name="Beletsky A.V."/>
            <person name="Kadnikov V.V."/>
            <person name="Ignatov A.N."/>
            <person name="Ravin N.V."/>
        </authorList>
    </citation>
    <scope>NUCLEOTIDE SEQUENCE [LARGE SCALE GENOMIC DNA]</scope>
    <source>
        <strain evidence="2">F-4157</strain>
    </source>
</reference>
<sequence>MDAMTNSKADMKCDIKSLYQKKMLMVDALGQTSILMYRHSKSFAQAGFEQVFKDYPGVTPSLKRLNSQAPFNAFVHRWTQLMQAIEDEGDGETKTHLVLLYKIIESELKDIIATDKSAREKITDDEVSKFADANINGRQIKNVLKTAKLLASQKNELLKFEHVQTVMSVEGN</sequence>
<dbReference type="OrthoDB" id="10042665at2759"/>
<keyword evidence="2" id="KW-1185">Reference proteome</keyword>
<organism evidence="1 2">
    <name type="scientific">Sclerotinia borealis (strain F-4128)</name>
    <dbReference type="NCBI Taxonomy" id="1432307"/>
    <lineage>
        <taxon>Eukaryota</taxon>
        <taxon>Fungi</taxon>
        <taxon>Dikarya</taxon>
        <taxon>Ascomycota</taxon>
        <taxon>Pezizomycotina</taxon>
        <taxon>Leotiomycetes</taxon>
        <taxon>Helotiales</taxon>
        <taxon>Sclerotiniaceae</taxon>
        <taxon>Sclerotinia</taxon>
    </lineage>
</organism>